<dbReference type="InParanoid" id="A0A7R8UIE9"/>
<evidence type="ECO:0000256" key="1">
    <source>
        <dbReference type="SAM" id="Phobius"/>
    </source>
</evidence>
<evidence type="ECO:0008006" key="4">
    <source>
        <dbReference type="Google" id="ProtNLM"/>
    </source>
</evidence>
<keyword evidence="3" id="KW-1185">Reference proteome</keyword>
<organism evidence="2 3">
    <name type="scientific">Hermetia illucens</name>
    <name type="common">Black soldier fly</name>
    <dbReference type="NCBI Taxonomy" id="343691"/>
    <lineage>
        <taxon>Eukaryota</taxon>
        <taxon>Metazoa</taxon>
        <taxon>Ecdysozoa</taxon>
        <taxon>Arthropoda</taxon>
        <taxon>Hexapoda</taxon>
        <taxon>Insecta</taxon>
        <taxon>Pterygota</taxon>
        <taxon>Neoptera</taxon>
        <taxon>Endopterygota</taxon>
        <taxon>Diptera</taxon>
        <taxon>Brachycera</taxon>
        <taxon>Stratiomyomorpha</taxon>
        <taxon>Stratiomyidae</taxon>
        <taxon>Hermetiinae</taxon>
        <taxon>Hermetia</taxon>
    </lineage>
</organism>
<accession>A0A7R8UIE9</accession>
<protein>
    <recommendedName>
        <fullName evidence="4">Protein commissureless 2</fullName>
    </recommendedName>
</protein>
<gene>
    <name evidence="2" type="ORF">HERILL_LOCUS4544</name>
</gene>
<evidence type="ECO:0000313" key="2">
    <source>
        <dbReference type="EMBL" id="CAD7081440.1"/>
    </source>
</evidence>
<dbReference type="InterPro" id="IPR031878">
    <property type="entry name" value="Commissureless"/>
</dbReference>
<evidence type="ECO:0000313" key="3">
    <source>
        <dbReference type="Proteomes" id="UP000594454"/>
    </source>
</evidence>
<sequence>MERFAPDLAFDLPSPNLNFDTFSAFPLPVASGKHNVSVDSIATENFLRRLSEKIGRGLSSAAGGSDNPLNLIRNQVVLNGTGVSLSDDGSGEFPNEDWIRQAEYDKFMNEIWIGIVLTLIVISMVFCICSCFLYHQFRQWKNNYHRNIQQSNDIESVKLSIDDDDLPSYTLVSGLPSYDAALEQLQRSSASNSCLLMYPSVFKIFTTNEKQDVFPGSVVSSSNEANSTTSSPHQYHTVVAVVPSYQEATSKSSEAKCDEAAAPSYQEALLPSNLRSTS</sequence>
<keyword evidence="1" id="KW-1133">Transmembrane helix</keyword>
<keyword evidence="1" id="KW-0812">Transmembrane</keyword>
<dbReference type="GO" id="GO:0007411">
    <property type="term" value="P:axon guidance"/>
    <property type="evidence" value="ECO:0007669"/>
    <property type="project" value="InterPro"/>
</dbReference>
<dbReference type="OrthoDB" id="7858380at2759"/>
<name>A0A7R8UIE9_HERIL</name>
<dbReference type="AlphaFoldDB" id="A0A7R8UIE9"/>
<proteinExistence type="predicted"/>
<feature type="transmembrane region" description="Helical" evidence="1">
    <location>
        <begin position="111"/>
        <end position="134"/>
    </location>
</feature>
<dbReference type="Pfam" id="PF15957">
    <property type="entry name" value="Comm"/>
    <property type="match status" value="1"/>
</dbReference>
<keyword evidence="1" id="KW-0472">Membrane</keyword>
<dbReference type="Proteomes" id="UP000594454">
    <property type="component" value="Chromosome 2"/>
</dbReference>
<reference evidence="2 3" key="1">
    <citation type="submission" date="2020-11" db="EMBL/GenBank/DDBJ databases">
        <authorList>
            <person name="Wallbank WR R."/>
            <person name="Pardo Diaz C."/>
            <person name="Kozak K."/>
            <person name="Martin S."/>
            <person name="Jiggins C."/>
            <person name="Moest M."/>
            <person name="Warren A I."/>
            <person name="Generalovic N T."/>
            <person name="Byers J.R.P. K."/>
            <person name="Montejo-Kovacevich G."/>
            <person name="Yen C E."/>
        </authorList>
    </citation>
    <scope>NUCLEOTIDE SEQUENCE [LARGE SCALE GENOMIC DNA]</scope>
</reference>
<dbReference type="EMBL" id="LR899010">
    <property type="protein sequence ID" value="CAD7081440.1"/>
    <property type="molecule type" value="Genomic_DNA"/>
</dbReference>